<gene>
    <name evidence="2" type="ORF">E2C01_002185</name>
</gene>
<dbReference type="EMBL" id="VSRR010000075">
    <property type="protein sequence ID" value="MPC09569.1"/>
    <property type="molecule type" value="Genomic_DNA"/>
</dbReference>
<protein>
    <submittedName>
        <fullName evidence="2">Uncharacterized protein</fullName>
    </submittedName>
</protein>
<evidence type="ECO:0000313" key="2">
    <source>
        <dbReference type="EMBL" id="MPC09569.1"/>
    </source>
</evidence>
<organism evidence="2 3">
    <name type="scientific">Portunus trituberculatus</name>
    <name type="common">Swimming crab</name>
    <name type="synonym">Neptunus trituberculatus</name>
    <dbReference type="NCBI Taxonomy" id="210409"/>
    <lineage>
        <taxon>Eukaryota</taxon>
        <taxon>Metazoa</taxon>
        <taxon>Ecdysozoa</taxon>
        <taxon>Arthropoda</taxon>
        <taxon>Crustacea</taxon>
        <taxon>Multicrustacea</taxon>
        <taxon>Malacostraca</taxon>
        <taxon>Eumalacostraca</taxon>
        <taxon>Eucarida</taxon>
        <taxon>Decapoda</taxon>
        <taxon>Pleocyemata</taxon>
        <taxon>Brachyura</taxon>
        <taxon>Eubrachyura</taxon>
        <taxon>Portunoidea</taxon>
        <taxon>Portunidae</taxon>
        <taxon>Portuninae</taxon>
        <taxon>Portunus</taxon>
    </lineage>
</organism>
<feature type="region of interest" description="Disordered" evidence="1">
    <location>
        <begin position="53"/>
        <end position="73"/>
    </location>
</feature>
<keyword evidence="3" id="KW-1185">Reference proteome</keyword>
<accession>A0A5B7CJ84</accession>
<reference evidence="2 3" key="1">
    <citation type="submission" date="2019-05" db="EMBL/GenBank/DDBJ databases">
        <title>Another draft genome of Portunus trituberculatus and its Hox gene families provides insights of decapod evolution.</title>
        <authorList>
            <person name="Jeong J.-H."/>
            <person name="Song I."/>
            <person name="Kim S."/>
            <person name="Choi T."/>
            <person name="Kim D."/>
            <person name="Ryu S."/>
            <person name="Kim W."/>
        </authorList>
    </citation>
    <scope>NUCLEOTIDE SEQUENCE [LARGE SCALE GENOMIC DNA]</scope>
    <source>
        <tissue evidence="2">Muscle</tissue>
    </source>
</reference>
<evidence type="ECO:0000256" key="1">
    <source>
        <dbReference type="SAM" id="MobiDB-lite"/>
    </source>
</evidence>
<dbReference type="Proteomes" id="UP000324222">
    <property type="component" value="Unassembled WGS sequence"/>
</dbReference>
<name>A0A5B7CJ84_PORTR</name>
<proteinExistence type="predicted"/>
<dbReference type="AlphaFoldDB" id="A0A5B7CJ84"/>
<evidence type="ECO:0000313" key="3">
    <source>
        <dbReference type="Proteomes" id="UP000324222"/>
    </source>
</evidence>
<comment type="caution">
    <text evidence="2">The sequence shown here is derived from an EMBL/GenBank/DDBJ whole genome shotgun (WGS) entry which is preliminary data.</text>
</comment>
<sequence>MPRASRGVCQPACLCKKVKHHCGIVAGDHYPAPLINQDLADGLVPRERHDCGGLSGRHINHTQDAQPSPGGVTGIITGATVTLLRPSL</sequence>